<proteinExistence type="predicted"/>
<dbReference type="Proteomes" id="UP000054549">
    <property type="component" value="Unassembled WGS sequence"/>
</dbReference>
<reference evidence="1 2" key="1">
    <citation type="submission" date="2014-04" db="EMBL/GenBank/DDBJ databases">
        <title>Evolutionary Origins and Diversification of the Mycorrhizal Mutualists.</title>
        <authorList>
            <consortium name="DOE Joint Genome Institute"/>
            <consortium name="Mycorrhizal Genomics Consortium"/>
            <person name="Kohler A."/>
            <person name="Kuo A."/>
            <person name="Nagy L.G."/>
            <person name="Floudas D."/>
            <person name="Copeland A."/>
            <person name="Barry K.W."/>
            <person name="Cichocki N."/>
            <person name="Veneault-Fourrey C."/>
            <person name="LaButti K."/>
            <person name="Lindquist E.A."/>
            <person name="Lipzen A."/>
            <person name="Lundell T."/>
            <person name="Morin E."/>
            <person name="Murat C."/>
            <person name="Riley R."/>
            <person name="Ohm R."/>
            <person name="Sun H."/>
            <person name="Tunlid A."/>
            <person name="Henrissat B."/>
            <person name="Grigoriev I.V."/>
            <person name="Hibbett D.S."/>
            <person name="Martin F."/>
        </authorList>
    </citation>
    <scope>NUCLEOTIDE SEQUENCE [LARGE SCALE GENOMIC DNA]</scope>
    <source>
        <strain evidence="1 2">Koide BX008</strain>
    </source>
</reference>
<sequence>MPAGSQCVFSIWSPLMMLSHTDNNATKIQESSVLCSSHNIAGHLSLFYPKLFQYWHSEAQGCPPLSTPPAAPRGLLQLSTYQHIPLAKG</sequence>
<protein>
    <submittedName>
        <fullName evidence="1">Uncharacterized protein</fullName>
    </submittedName>
</protein>
<organism evidence="1 2">
    <name type="scientific">Amanita muscaria (strain Koide BX008)</name>
    <dbReference type="NCBI Taxonomy" id="946122"/>
    <lineage>
        <taxon>Eukaryota</taxon>
        <taxon>Fungi</taxon>
        <taxon>Dikarya</taxon>
        <taxon>Basidiomycota</taxon>
        <taxon>Agaricomycotina</taxon>
        <taxon>Agaricomycetes</taxon>
        <taxon>Agaricomycetidae</taxon>
        <taxon>Agaricales</taxon>
        <taxon>Pluteineae</taxon>
        <taxon>Amanitaceae</taxon>
        <taxon>Amanita</taxon>
    </lineage>
</organism>
<evidence type="ECO:0000313" key="2">
    <source>
        <dbReference type="Proteomes" id="UP000054549"/>
    </source>
</evidence>
<dbReference type="HOGENOM" id="CLU_2454234_0_0_1"/>
<keyword evidence="2" id="KW-1185">Reference proteome</keyword>
<accession>A0A0C2W3V1</accession>
<dbReference type="EMBL" id="KN818472">
    <property type="protein sequence ID" value="KIL55797.1"/>
    <property type="molecule type" value="Genomic_DNA"/>
</dbReference>
<name>A0A0C2W3V1_AMAMK</name>
<evidence type="ECO:0000313" key="1">
    <source>
        <dbReference type="EMBL" id="KIL55797.1"/>
    </source>
</evidence>
<gene>
    <name evidence="1" type="ORF">M378DRAFT_17618</name>
</gene>
<dbReference type="AlphaFoldDB" id="A0A0C2W3V1"/>
<dbReference type="InParanoid" id="A0A0C2W3V1"/>